<comment type="catalytic activity">
    <reaction evidence="5">
        <text>(10bR,4aS)-noroxomaritidine + NADPH + H(+) = (10bR,4aS)-oxomaritidine + NADP(+)</text>
        <dbReference type="Rhea" id="RHEA:63196"/>
        <dbReference type="ChEBI" id="CHEBI:15378"/>
        <dbReference type="ChEBI" id="CHEBI:57783"/>
        <dbReference type="ChEBI" id="CHEBI:58349"/>
        <dbReference type="ChEBI" id="CHEBI:133995"/>
        <dbReference type="ChEBI" id="CHEBI:146208"/>
    </reaction>
    <physiologicalReaction direction="left-to-right" evidence="5">
        <dbReference type="Rhea" id="RHEA:63197"/>
    </physiologicalReaction>
</comment>
<evidence type="ECO:0000256" key="6">
    <source>
        <dbReference type="ARBA" id="ARBA00055943"/>
    </source>
</evidence>
<sequence length="435" mass="47068">MIIVTQLPLISRHRRSLDEQRQLSRAFTTGPRGVWCKNRHVAGCSLADVKGKMGRAVGLFELGPVFAMDVHVAAEGLGVGEASLAEGALVGSGEASYWAAGWVFGCRLWWAEDQGPFGCNCMRQGEGGGHIRHYQSFELVLVSDTATELCSGHKDIRMGSDSIEGNRRQTMEGTRSIDVDERKNRWSLCGTTALVTGGTKGIGHAIVEELALLEARVHTCSRNETELEKCLEEWRNLKFDVTGSVCDVSSREEREKLMKSVSSIFHGKLNIFINNAGTFITKPVVDCTAEDYSFIMSTNFESAFHLSQLAHPLLKASKRGNVVLISSIAGTVALPGLSIYSASKGAMNQLTKNLACEWANDNIRTNCIAPGGILTPMVQPLMNDEIERKIAASVPLARMGEPEEVASLAAFLCLPAASYITGQIISVDGGFTVLG</sequence>
<dbReference type="InterPro" id="IPR002347">
    <property type="entry name" value="SDR_fam"/>
</dbReference>
<name>A0A5P1E8I3_ASPOF</name>
<reference evidence="9" key="1">
    <citation type="journal article" date="2017" name="Nat. Commun.">
        <title>The asparagus genome sheds light on the origin and evolution of a young Y chromosome.</title>
        <authorList>
            <person name="Harkess A."/>
            <person name="Zhou J."/>
            <person name="Xu C."/>
            <person name="Bowers J.E."/>
            <person name="Van der Hulst R."/>
            <person name="Ayyampalayam S."/>
            <person name="Mercati F."/>
            <person name="Riccardi P."/>
            <person name="McKain M.R."/>
            <person name="Kakrana A."/>
            <person name="Tang H."/>
            <person name="Ray J."/>
            <person name="Groenendijk J."/>
            <person name="Arikit S."/>
            <person name="Mathioni S.M."/>
            <person name="Nakano M."/>
            <person name="Shan H."/>
            <person name="Telgmann-Rauber A."/>
            <person name="Kanno A."/>
            <person name="Yue Z."/>
            <person name="Chen H."/>
            <person name="Li W."/>
            <person name="Chen Y."/>
            <person name="Xu X."/>
            <person name="Zhang Y."/>
            <person name="Luo S."/>
            <person name="Chen H."/>
            <person name="Gao J."/>
            <person name="Mao Z."/>
            <person name="Pires J.C."/>
            <person name="Luo M."/>
            <person name="Kudrna D."/>
            <person name="Wing R.A."/>
            <person name="Meyers B.C."/>
            <person name="Yi K."/>
            <person name="Kong H."/>
            <person name="Lavrijsen P."/>
            <person name="Sunseri F."/>
            <person name="Falavigna A."/>
            <person name="Ye Y."/>
            <person name="Leebens-Mack J.H."/>
            <person name="Chen G."/>
        </authorList>
    </citation>
    <scope>NUCLEOTIDE SEQUENCE [LARGE SCALE GENOMIC DNA]</scope>
    <source>
        <strain evidence="9">cv. DH0086</strain>
    </source>
</reference>
<evidence type="ECO:0000313" key="8">
    <source>
        <dbReference type="EMBL" id="ONK62148.1"/>
    </source>
</evidence>
<proteinExistence type="inferred from homology"/>
<evidence type="ECO:0000256" key="5">
    <source>
        <dbReference type="ARBA" id="ARBA00052456"/>
    </source>
</evidence>
<dbReference type="SUPFAM" id="SSF51735">
    <property type="entry name" value="NAD(P)-binding Rossmann-fold domains"/>
    <property type="match status" value="1"/>
</dbReference>
<evidence type="ECO:0000256" key="4">
    <source>
        <dbReference type="ARBA" id="ARBA00050958"/>
    </source>
</evidence>
<dbReference type="AlphaFoldDB" id="A0A5P1E8I3"/>
<evidence type="ECO:0000256" key="2">
    <source>
        <dbReference type="ARBA" id="ARBA00023002"/>
    </source>
</evidence>
<dbReference type="InterPro" id="IPR036291">
    <property type="entry name" value="NAD(P)-bd_dom_sf"/>
</dbReference>
<dbReference type="PANTHER" id="PTHR42898">
    <property type="entry name" value="TROPINONE REDUCTASE"/>
    <property type="match status" value="1"/>
</dbReference>
<comment type="function">
    <text evidence="6">In the Amaryllidaceae alkaloids biosynthesic pathway, catalyzes the conversion of noroxomaritidine to oxomaritidine, a precursor of haemanthamine- and crinamine-type alkaloids, promising anticancer agents. Can also, to some extent, catalyze the condensation of 3,4-dihydroxybenzaldehyde (3,4-DHBA) and tyramine to produce norbelladine, and of isovanillin and tyramine to produce 4'-O-methylnorbelladine.</text>
</comment>
<accession>A0A5P1E8I3</accession>
<evidence type="ECO:0000313" key="9">
    <source>
        <dbReference type="Proteomes" id="UP000243459"/>
    </source>
</evidence>
<evidence type="ECO:0000256" key="1">
    <source>
        <dbReference type="ARBA" id="ARBA00022857"/>
    </source>
</evidence>
<gene>
    <name evidence="8" type="ORF">A4U43_C07F860</name>
</gene>
<protein>
    <recommendedName>
        <fullName evidence="7">Noroxomaritidine/norcraugsodine reductase</fullName>
    </recommendedName>
</protein>
<dbReference type="EMBL" id="CM007387">
    <property type="protein sequence ID" value="ONK62148.1"/>
    <property type="molecule type" value="Genomic_DNA"/>
</dbReference>
<keyword evidence="9" id="KW-1185">Reference proteome</keyword>
<dbReference type="Gramene" id="ONK62148">
    <property type="protein sequence ID" value="ONK62148"/>
    <property type="gene ID" value="A4U43_C07F860"/>
</dbReference>
<organism evidence="8 9">
    <name type="scientific">Asparagus officinalis</name>
    <name type="common">Garden asparagus</name>
    <dbReference type="NCBI Taxonomy" id="4686"/>
    <lineage>
        <taxon>Eukaryota</taxon>
        <taxon>Viridiplantae</taxon>
        <taxon>Streptophyta</taxon>
        <taxon>Embryophyta</taxon>
        <taxon>Tracheophyta</taxon>
        <taxon>Spermatophyta</taxon>
        <taxon>Magnoliopsida</taxon>
        <taxon>Liliopsida</taxon>
        <taxon>Asparagales</taxon>
        <taxon>Asparagaceae</taxon>
        <taxon>Asparagoideae</taxon>
        <taxon>Asparagus</taxon>
    </lineage>
</organism>
<dbReference type="PRINTS" id="PR00080">
    <property type="entry name" value="SDRFAMILY"/>
</dbReference>
<dbReference type="Pfam" id="PF13561">
    <property type="entry name" value="adh_short_C2"/>
    <property type="match status" value="1"/>
</dbReference>
<comment type="catalytic activity">
    <reaction evidence="4">
        <text>(10bS,4aR)-noroxomaritidine + NADPH + H(+) = (10bS,4aR)-oxomaritidine + NADP(+)</text>
        <dbReference type="Rhea" id="RHEA:63200"/>
        <dbReference type="ChEBI" id="CHEBI:15378"/>
        <dbReference type="ChEBI" id="CHEBI:57783"/>
        <dbReference type="ChEBI" id="CHEBI:58349"/>
        <dbReference type="ChEBI" id="CHEBI:133996"/>
        <dbReference type="ChEBI" id="CHEBI:146209"/>
    </reaction>
    <physiologicalReaction direction="left-to-right" evidence="4">
        <dbReference type="Rhea" id="RHEA:63201"/>
    </physiologicalReaction>
</comment>
<dbReference type="InterPro" id="IPR045000">
    <property type="entry name" value="TR"/>
</dbReference>
<dbReference type="Proteomes" id="UP000243459">
    <property type="component" value="Chromosome 7"/>
</dbReference>
<dbReference type="Gene3D" id="3.40.50.720">
    <property type="entry name" value="NAD(P)-binding Rossmann-like Domain"/>
    <property type="match status" value="1"/>
</dbReference>
<dbReference type="PRINTS" id="PR00081">
    <property type="entry name" value="GDHRDH"/>
</dbReference>
<dbReference type="PANTHER" id="PTHR42898:SF6">
    <property type="entry name" value="NADP-DEPENDENT MANNITOL DEHYDROGENASE"/>
    <property type="match status" value="1"/>
</dbReference>
<dbReference type="InterPro" id="IPR020904">
    <property type="entry name" value="Sc_DH/Rdtase_CS"/>
</dbReference>
<dbReference type="FunFam" id="3.40.50.720:FF:000084">
    <property type="entry name" value="Short-chain dehydrogenase reductase"/>
    <property type="match status" value="1"/>
</dbReference>
<dbReference type="PROSITE" id="PS00061">
    <property type="entry name" value="ADH_SHORT"/>
    <property type="match status" value="1"/>
</dbReference>
<comment type="similarity">
    <text evidence="3">Belongs to the short-chain dehydrogenases/reductases (SDR) family. SDR65C subfamily.</text>
</comment>
<evidence type="ECO:0000256" key="3">
    <source>
        <dbReference type="ARBA" id="ARBA00025714"/>
    </source>
</evidence>
<keyword evidence="2" id="KW-0560">Oxidoreductase</keyword>
<evidence type="ECO:0000256" key="7">
    <source>
        <dbReference type="ARBA" id="ARBA00069361"/>
    </source>
</evidence>
<dbReference type="GO" id="GO:0016491">
    <property type="term" value="F:oxidoreductase activity"/>
    <property type="evidence" value="ECO:0007669"/>
    <property type="project" value="UniProtKB-KW"/>
</dbReference>
<keyword evidence="1" id="KW-0521">NADP</keyword>